<evidence type="ECO:0008006" key="3">
    <source>
        <dbReference type="Google" id="ProtNLM"/>
    </source>
</evidence>
<dbReference type="Gene3D" id="3.40.718.10">
    <property type="entry name" value="Isopropylmalate Dehydrogenase"/>
    <property type="match status" value="1"/>
</dbReference>
<dbReference type="AlphaFoldDB" id="A0A1G8L604"/>
<dbReference type="SUPFAM" id="SSF53659">
    <property type="entry name" value="Isocitrate/Isopropylmalate dehydrogenase-like"/>
    <property type="match status" value="1"/>
</dbReference>
<evidence type="ECO:0000313" key="2">
    <source>
        <dbReference type="Proteomes" id="UP000199258"/>
    </source>
</evidence>
<accession>A0A1G8L604</accession>
<keyword evidence="2" id="KW-1185">Reference proteome</keyword>
<dbReference type="EMBL" id="FNDT01000013">
    <property type="protein sequence ID" value="SDI51116.1"/>
    <property type="molecule type" value="Genomic_DNA"/>
</dbReference>
<proteinExistence type="predicted"/>
<organism evidence="1 2">
    <name type="scientific">Arthrobacter subterraneus</name>
    <dbReference type="NCBI Taxonomy" id="335973"/>
    <lineage>
        <taxon>Bacteria</taxon>
        <taxon>Bacillati</taxon>
        <taxon>Actinomycetota</taxon>
        <taxon>Actinomycetes</taxon>
        <taxon>Micrococcales</taxon>
        <taxon>Micrococcaceae</taxon>
        <taxon>Arthrobacter</taxon>
    </lineage>
</organism>
<gene>
    <name evidence="1" type="ORF">SAMN04488693_11319</name>
</gene>
<name>A0A1G8L604_9MICC</name>
<protein>
    <recommendedName>
        <fullName evidence="3">Isocitrate/isopropylmalate dehydrogenase</fullName>
    </recommendedName>
</protein>
<dbReference type="Proteomes" id="UP000199258">
    <property type="component" value="Unassembled WGS sequence"/>
</dbReference>
<sequence>MSTAPASTPAGSTGSTPASEMLRLCVMPGDGIGPELVNSALAVLQEACRVVGGHRALTSQHRYSTRAASRRHINIEAPAHLTTQLRAYRFGQALRAE</sequence>
<dbReference type="RefSeq" id="WP_026543949.1">
    <property type="nucleotide sequence ID" value="NZ_FNDT01000013.1"/>
</dbReference>
<dbReference type="STRING" id="335973.SAMN04488693_11319"/>
<dbReference type="OrthoDB" id="9767905at2"/>
<reference evidence="1 2" key="1">
    <citation type="submission" date="2016-10" db="EMBL/GenBank/DDBJ databases">
        <authorList>
            <person name="de Groot N.N."/>
        </authorList>
    </citation>
    <scope>NUCLEOTIDE SEQUENCE [LARGE SCALE GENOMIC DNA]</scope>
    <source>
        <strain evidence="1 2">NP_1H</strain>
    </source>
</reference>
<evidence type="ECO:0000313" key="1">
    <source>
        <dbReference type="EMBL" id="SDI51116.1"/>
    </source>
</evidence>